<accession>A0AA40F7W6</accession>
<feature type="region of interest" description="Disordered" evidence="1">
    <location>
        <begin position="33"/>
        <end position="209"/>
    </location>
</feature>
<keyword evidence="3" id="KW-1185">Reference proteome</keyword>
<organism evidence="2 3">
    <name type="scientific">Schizothecium vesticola</name>
    <dbReference type="NCBI Taxonomy" id="314040"/>
    <lineage>
        <taxon>Eukaryota</taxon>
        <taxon>Fungi</taxon>
        <taxon>Dikarya</taxon>
        <taxon>Ascomycota</taxon>
        <taxon>Pezizomycotina</taxon>
        <taxon>Sordariomycetes</taxon>
        <taxon>Sordariomycetidae</taxon>
        <taxon>Sordariales</taxon>
        <taxon>Schizotheciaceae</taxon>
        <taxon>Schizothecium</taxon>
    </lineage>
</organism>
<dbReference type="Proteomes" id="UP001172155">
    <property type="component" value="Unassembled WGS sequence"/>
</dbReference>
<dbReference type="AlphaFoldDB" id="A0AA40F7W6"/>
<feature type="compositionally biased region" description="Basic and acidic residues" evidence="1">
    <location>
        <begin position="154"/>
        <end position="192"/>
    </location>
</feature>
<evidence type="ECO:0000313" key="2">
    <source>
        <dbReference type="EMBL" id="KAK0752859.1"/>
    </source>
</evidence>
<proteinExistence type="predicted"/>
<comment type="caution">
    <text evidence="2">The sequence shown here is derived from an EMBL/GenBank/DDBJ whole genome shotgun (WGS) entry which is preliminary data.</text>
</comment>
<gene>
    <name evidence="2" type="ORF">B0T18DRAFT_423510</name>
</gene>
<evidence type="ECO:0000256" key="1">
    <source>
        <dbReference type="SAM" id="MobiDB-lite"/>
    </source>
</evidence>
<dbReference type="EMBL" id="JAUKUD010000001">
    <property type="protein sequence ID" value="KAK0752859.1"/>
    <property type="molecule type" value="Genomic_DNA"/>
</dbReference>
<protein>
    <submittedName>
        <fullName evidence="2">Uncharacterized protein</fullName>
    </submittedName>
</protein>
<sequence length="238" mass="26264">MSRFSHLDTDAERLPPGMRRVAYDADDQTYHFADDSAAGGGAHYIGAPGARYGSLRRVPMPDHGVTRQPSTAAHPPPPPKYQPVANPPEKMHRRSAPPPPRKNQTFDDILGPAVPDVDEEARRSGGGLRRWNTVSKAAGSLARRAATVKGRPARRMDLERGEGGGRVGGHETTERKEMRIEKEEERQVDEKSSFPPLPPRPDGRPRRANTVVGLARGLKRGVKQMFDESESEFKARRG</sequence>
<name>A0AA40F7W6_9PEZI</name>
<evidence type="ECO:0000313" key="3">
    <source>
        <dbReference type="Proteomes" id="UP001172155"/>
    </source>
</evidence>
<reference evidence="2" key="1">
    <citation type="submission" date="2023-06" db="EMBL/GenBank/DDBJ databases">
        <title>Genome-scale phylogeny and comparative genomics of the fungal order Sordariales.</title>
        <authorList>
            <consortium name="Lawrence Berkeley National Laboratory"/>
            <person name="Hensen N."/>
            <person name="Bonometti L."/>
            <person name="Westerberg I."/>
            <person name="Brannstrom I.O."/>
            <person name="Guillou S."/>
            <person name="Cros-Aarteil S."/>
            <person name="Calhoun S."/>
            <person name="Haridas S."/>
            <person name="Kuo A."/>
            <person name="Mondo S."/>
            <person name="Pangilinan J."/>
            <person name="Riley R."/>
            <person name="LaButti K."/>
            <person name="Andreopoulos B."/>
            <person name="Lipzen A."/>
            <person name="Chen C."/>
            <person name="Yanf M."/>
            <person name="Daum C."/>
            <person name="Ng V."/>
            <person name="Clum A."/>
            <person name="Steindorff A."/>
            <person name="Ohm R."/>
            <person name="Martin F."/>
            <person name="Silar P."/>
            <person name="Natvig D."/>
            <person name="Lalanne C."/>
            <person name="Gautier V."/>
            <person name="Ament-velasquez S.L."/>
            <person name="Kruys A."/>
            <person name="Hutchinson M.I."/>
            <person name="Powell A.J."/>
            <person name="Barry K."/>
            <person name="Miller A.N."/>
            <person name="Grigoriev I.V."/>
            <person name="Debuchy R."/>
            <person name="Gladieux P."/>
            <person name="Thoren M.H."/>
            <person name="Johannesson H."/>
        </authorList>
    </citation>
    <scope>NUCLEOTIDE SEQUENCE</scope>
    <source>
        <strain evidence="2">SMH3187-1</strain>
    </source>
</reference>